<organism evidence="1 2">
    <name type="scientific">Fusarium sporotrichioides</name>
    <dbReference type="NCBI Taxonomy" id="5514"/>
    <lineage>
        <taxon>Eukaryota</taxon>
        <taxon>Fungi</taxon>
        <taxon>Dikarya</taxon>
        <taxon>Ascomycota</taxon>
        <taxon>Pezizomycotina</taxon>
        <taxon>Sordariomycetes</taxon>
        <taxon>Hypocreomycetidae</taxon>
        <taxon>Hypocreales</taxon>
        <taxon>Nectriaceae</taxon>
        <taxon>Fusarium</taxon>
    </lineage>
</organism>
<sequence>MTTQDTLRAMGIEGFYEEVANGWDPGTPVPMPVRANHTFAEASAEVGCIFKDLPVEEGGVLSDKRKKNAKAYIMVKRDRNDDTAFLWCDGDGKPVKRSQIKKQCGLSMSVIKGQLVEDYNNTECSLIDEYNVAIVIAKARTLINAYAERALNGRDDGSRIVLEGDQFKQKEYAFAYEADPELNGHE</sequence>
<evidence type="ECO:0000313" key="1">
    <source>
        <dbReference type="EMBL" id="RGP75780.1"/>
    </source>
</evidence>
<keyword evidence="2" id="KW-1185">Reference proteome</keyword>
<reference evidence="1 2" key="1">
    <citation type="journal article" date="2018" name="PLoS Pathog.">
        <title>Evolution of structural diversity of trichothecenes, a family of toxins produced by plant pathogenic and entomopathogenic fungi.</title>
        <authorList>
            <person name="Proctor R.H."/>
            <person name="McCormick S.P."/>
            <person name="Kim H.S."/>
            <person name="Cardoza R.E."/>
            <person name="Stanley A.M."/>
            <person name="Lindo L."/>
            <person name="Kelly A."/>
            <person name="Brown D.W."/>
            <person name="Lee T."/>
            <person name="Vaughan M.M."/>
            <person name="Alexander N.J."/>
            <person name="Busman M."/>
            <person name="Gutierrez S."/>
        </authorList>
    </citation>
    <scope>NUCLEOTIDE SEQUENCE [LARGE SCALE GENOMIC DNA]</scope>
    <source>
        <strain evidence="1 2">NRRL 3299</strain>
    </source>
</reference>
<comment type="caution">
    <text evidence="1">The sequence shown here is derived from an EMBL/GenBank/DDBJ whole genome shotgun (WGS) entry which is preliminary data.</text>
</comment>
<protein>
    <submittedName>
        <fullName evidence="1">Uncharacterized protein</fullName>
    </submittedName>
</protein>
<accession>A0A395STG0</accession>
<dbReference type="EMBL" id="PXOF01000013">
    <property type="protein sequence ID" value="RGP75780.1"/>
    <property type="molecule type" value="Genomic_DNA"/>
</dbReference>
<proteinExistence type="predicted"/>
<name>A0A395STG0_FUSSP</name>
<dbReference type="Proteomes" id="UP000266152">
    <property type="component" value="Unassembled WGS sequence"/>
</dbReference>
<gene>
    <name evidence="1" type="ORF">FSPOR_578</name>
</gene>
<dbReference type="AlphaFoldDB" id="A0A395STG0"/>
<evidence type="ECO:0000313" key="2">
    <source>
        <dbReference type="Proteomes" id="UP000266152"/>
    </source>
</evidence>